<dbReference type="PROSITE" id="PS52050">
    <property type="entry name" value="WYL"/>
    <property type="match status" value="1"/>
</dbReference>
<gene>
    <name evidence="1" type="ORF">SAMN04490355_101215</name>
</gene>
<evidence type="ECO:0000313" key="2">
    <source>
        <dbReference type="Proteomes" id="UP000199520"/>
    </source>
</evidence>
<sequence length="348" mass="40728">MVYAIRRKGEVFILEIFNEIHSRYFYIISEILKAASLSSLHSKDIARIVAKLGFAETAVTLPEKLVNANGEGYFVLKEESSRYTPVLKGDPPLLLTEYQKRWIRTIVKDKRFSLFIDESQYQLYEELLSGVEPLYDSQHFITVDMANDGDDYESKEYRGIFKSIMQGIQDNKIILITYESGKGNRLSAYFAPYKLEYSIKDDKFRLCGIRVRQGRMRSLYKLNLSRISSVEVMEYNRPENLASYIKSLRMPLPVEIEITNERNGFERIFTQLSNFERVSEYDENTKRCLMKIYYYEVDEMELLITLLSFGPVVKVIGPDHFKEQLIGRIARQKQLLTMLDERYVEGNS</sequence>
<protein>
    <submittedName>
        <fullName evidence="1">WYL domain-containing protein</fullName>
    </submittedName>
</protein>
<organism evidence="1 2">
    <name type="scientific">Pelosinus propionicus DSM 13327</name>
    <dbReference type="NCBI Taxonomy" id="1123291"/>
    <lineage>
        <taxon>Bacteria</taxon>
        <taxon>Bacillati</taxon>
        <taxon>Bacillota</taxon>
        <taxon>Negativicutes</taxon>
        <taxon>Selenomonadales</taxon>
        <taxon>Sporomusaceae</taxon>
        <taxon>Pelosinus</taxon>
    </lineage>
</organism>
<dbReference type="OrthoDB" id="9815009at2"/>
<name>A0A1I4JE52_9FIRM</name>
<keyword evidence="2" id="KW-1185">Reference proteome</keyword>
<accession>A0A1I4JE52</accession>
<dbReference type="EMBL" id="FOTS01000012">
    <property type="protein sequence ID" value="SFL64820.1"/>
    <property type="molecule type" value="Genomic_DNA"/>
</dbReference>
<evidence type="ECO:0000313" key="1">
    <source>
        <dbReference type="EMBL" id="SFL64820.1"/>
    </source>
</evidence>
<dbReference type="AlphaFoldDB" id="A0A1I4JE52"/>
<dbReference type="STRING" id="1123291.SAMN04490355_101215"/>
<proteinExistence type="predicted"/>
<reference evidence="2" key="1">
    <citation type="submission" date="2016-10" db="EMBL/GenBank/DDBJ databases">
        <authorList>
            <person name="Varghese N."/>
            <person name="Submissions S."/>
        </authorList>
    </citation>
    <scope>NUCLEOTIDE SEQUENCE [LARGE SCALE GENOMIC DNA]</scope>
    <source>
        <strain evidence="2">DSM 13327</strain>
    </source>
</reference>
<dbReference type="Proteomes" id="UP000199520">
    <property type="component" value="Unassembled WGS sequence"/>
</dbReference>